<feature type="domain" description="Nudix hydrolase" evidence="2">
    <location>
        <begin position="41"/>
        <end position="179"/>
    </location>
</feature>
<dbReference type="AlphaFoldDB" id="A0A9D0ZLE3"/>
<gene>
    <name evidence="3" type="ORF">IAA52_05575</name>
</gene>
<dbReference type="PROSITE" id="PS51462">
    <property type="entry name" value="NUDIX"/>
    <property type="match status" value="1"/>
</dbReference>
<dbReference type="InterPro" id="IPR000086">
    <property type="entry name" value="NUDIX_hydrolase_dom"/>
</dbReference>
<dbReference type="Proteomes" id="UP000824260">
    <property type="component" value="Unassembled WGS sequence"/>
</dbReference>
<organism evidence="3 4">
    <name type="scientific">Candidatus Pullichristensenella stercorigallinarum</name>
    <dbReference type="NCBI Taxonomy" id="2840909"/>
    <lineage>
        <taxon>Bacteria</taxon>
        <taxon>Bacillati</taxon>
        <taxon>Bacillota</taxon>
        <taxon>Clostridia</taxon>
        <taxon>Candidatus Pullichristensenella</taxon>
    </lineage>
</organism>
<accession>A0A9D0ZLE3</accession>
<reference evidence="3" key="1">
    <citation type="submission" date="2020-10" db="EMBL/GenBank/DDBJ databases">
        <authorList>
            <person name="Gilroy R."/>
        </authorList>
    </citation>
    <scope>NUCLEOTIDE SEQUENCE</scope>
    <source>
        <strain evidence="3">ChiSjej6B24-2974</strain>
    </source>
</reference>
<reference evidence="3" key="2">
    <citation type="journal article" date="2021" name="PeerJ">
        <title>Extensive microbial diversity within the chicken gut microbiome revealed by metagenomics and culture.</title>
        <authorList>
            <person name="Gilroy R."/>
            <person name="Ravi A."/>
            <person name="Getino M."/>
            <person name="Pursley I."/>
            <person name="Horton D.L."/>
            <person name="Alikhan N.F."/>
            <person name="Baker D."/>
            <person name="Gharbi K."/>
            <person name="Hall N."/>
            <person name="Watson M."/>
            <person name="Adriaenssens E.M."/>
            <person name="Foster-Nyarko E."/>
            <person name="Jarju S."/>
            <person name="Secka A."/>
            <person name="Antonio M."/>
            <person name="Oren A."/>
            <person name="Chaudhuri R.R."/>
            <person name="La Ragione R."/>
            <person name="Hildebrand F."/>
            <person name="Pallen M.J."/>
        </authorList>
    </citation>
    <scope>NUCLEOTIDE SEQUENCE</scope>
    <source>
        <strain evidence="3">ChiSjej6B24-2974</strain>
    </source>
</reference>
<proteinExistence type="inferred from homology"/>
<dbReference type="GO" id="GO:0016787">
    <property type="term" value="F:hydrolase activity"/>
    <property type="evidence" value="ECO:0007669"/>
    <property type="project" value="UniProtKB-KW"/>
</dbReference>
<protein>
    <submittedName>
        <fullName evidence="3">NUDIX hydrolase</fullName>
    </submittedName>
</protein>
<comment type="caution">
    <text evidence="3">The sequence shown here is derived from an EMBL/GenBank/DDBJ whole genome shotgun (WGS) entry which is preliminary data.</text>
</comment>
<keyword evidence="3" id="KW-0378">Hydrolase</keyword>
<evidence type="ECO:0000259" key="2">
    <source>
        <dbReference type="PROSITE" id="PS51462"/>
    </source>
</evidence>
<dbReference type="EMBL" id="DVFZ01000054">
    <property type="protein sequence ID" value="HIQ82555.1"/>
    <property type="molecule type" value="Genomic_DNA"/>
</dbReference>
<evidence type="ECO:0000313" key="4">
    <source>
        <dbReference type="Proteomes" id="UP000824260"/>
    </source>
</evidence>
<dbReference type="Gene3D" id="3.90.79.10">
    <property type="entry name" value="Nucleoside Triphosphate Pyrophosphohydrolase"/>
    <property type="match status" value="1"/>
</dbReference>
<sequence length="191" mass="22152">MDILRALETYVPFNEQEERDRREILRAMAEHEDIFLRSCMLMHMTASAWIVNARRDRALMAWHNIYRSWSWLGGHADGERDLLGVALREAREESGLHHVRPVDESIFSVEILTVDGHEKRGAYVPSHLHLNVTYLLEGDERDALEIKPDENSGVRWFSLDEAVAASAEPWMRARVYEKLNQKLRAGKECQA</sequence>
<dbReference type="PANTHER" id="PTHR43736:SF1">
    <property type="entry name" value="DIHYDRONEOPTERIN TRIPHOSPHATE DIPHOSPHATASE"/>
    <property type="match status" value="1"/>
</dbReference>
<dbReference type="InterPro" id="IPR015797">
    <property type="entry name" value="NUDIX_hydrolase-like_dom_sf"/>
</dbReference>
<evidence type="ECO:0000256" key="1">
    <source>
        <dbReference type="ARBA" id="ARBA00005582"/>
    </source>
</evidence>
<name>A0A9D0ZLE3_9FIRM</name>
<evidence type="ECO:0000313" key="3">
    <source>
        <dbReference type="EMBL" id="HIQ82555.1"/>
    </source>
</evidence>
<dbReference type="CDD" id="cd03674">
    <property type="entry name" value="NUDIX_Hydrolase"/>
    <property type="match status" value="1"/>
</dbReference>
<comment type="similarity">
    <text evidence="1">Belongs to the Nudix hydrolase family.</text>
</comment>
<dbReference type="Pfam" id="PF00293">
    <property type="entry name" value="NUDIX"/>
    <property type="match status" value="1"/>
</dbReference>
<dbReference type="PANTHER" id="PTHR43736">
    <property type="entry name" value="ADP-RIBOSE PYROPHOSPHATASE"/>
    <property type="match status" value="1"/>
</dbReference>
<dbReference type="SUPFAM" id="SSF55811">
    <property type="entry name" value="Nudix"/>
    <property type="match status" value="1"/>
</dbReference>